<feature type="signal peptide" evidence="4">
    <location>
        <begin position="1"/>
        <end position="26"/>
    </location>
</feature>
<dbReference type="EMBL" id="CADEAL010004106">
    <property type="protein sequence ID" value="CAB1451891.1"/>
    <property type="molecule type" value="Genomic_DNA"/>
</dbReference>
<evidence type="ECO:0000256" key="3">
    <source>
        <dbReference type="SAM" id="Phobius"/>
    </source>
</evidence>
<accession>A0A9N7Z6B5</accession>
<dbReference type="OrthoDB" id="9944172at2759"/>
<proteinExistence type="predicted"/>
<keyword evidence="4" id="KW-0732">Signal</keyword>
<feature type="chain" id="PRO_5040334503" description="Sushi domain-containing protein" evidence="4">
    <location>
        <begin position="27"/>
        <end position="300"/>
    </location>
</feature>
<dbReference type="Gene3D" id="2.20.28.230">
    <property type="match status" value="1"/>
</dbReference>
<evidence type="ECO:0008006" key="7">
    <source>
        <dbReference type="Google" id="ProtNLM"/>
    </source>
</evidence>
<dbReference type="SUPFAM" id="SSF57535">
    <property type="entry name" value="Complement control module/SCR domain"/>
    <property type="match status" value="1"/>
</dbReference>
<keyword evidence="6" id="KW-1185">Reference proteome</keyword>
<evidence type="ECO:0000256" key="1">
    <source>
        <dbReference type="ARBA" id="ARBA00023157"/>
    </source>
</evidence>
<evidence type="ECO:0000256" key="2">
    <source>
        <dbReference type="SAM" id="MobiDB-lite"/>
    </source>
</evidence>
<feature type="region of interest" description="Disordered" evidence="2">
    <location>
        <begin position="148"/>
        <end position="175"/>
    </location>
</feature>
<dbReference type="InterPro" id="IPR042372">
    <property type="entry name" value="IL15RA"/>
</dbReference>
<keyword evidence="3" id="KW-1133">Transmembrane helix</keyword>
<sequence length="300" mass="32264">MDPGSLPLSVRVVIVCLLGAARCSSADNINCNCSEIPELPLTKPPPETCKEAFRYTCKDGYVRKAGTSNRITCYGNNNSAPKWTTASLICIPDPRRTTTLPPKIPVTTASFTDLRMTQSGSFSSTGVLEKNSLKPTSLDVQVDHSQATDWTTQASSNQLPSNGTDNPHLSSNTDHTASFTDLRMTQSGSFSSTGVLEKNSLKPTSLDVQVDHSQATDWTTPASSNQLPSNGTDNPYLSSNTDHKLGTTATALSVCASLVIVCALMGITYVGYRRKSQRYDMPATDEEKISMRDVPAELAS</sequence>
<feature type="transmembrane region" description="Helical" evidence="3">
    <location>
        <begin position="249"/>
        <end position="272"/>
    </location>
</feature>
<keyword evidence="3" id="KW-0812">Transmembrane</keyword>
<protein>
    <recommendedName>
        <fullName evidence="7">Sushi domain-containing protein</fullName>
    </recommendedName>
</protein>
<name>A0A9N7Z6B5_PLEPL</name>
<evidence type="ECO:0000313" key="6">
    <source>
        <dbReference type="Proteomes" id="UP001153269"/>
    </source>
</evidence>
<evidence type="ECO:0000256" key="4">
    <source>
        <dbReference type="SAM" id="SignalP"/>
    </source>
</evidence>
<comment type="caution">
    <text evidence="5">The sequence shown here is derived from an EMBL/GenBank/DDBJ whole genome shotgun (WGS) entry which is preliminary data.</text>
</comment>
<dbReference type="AlphaFoldDB" id="A0A9N7Z6B5"/>
<feature type="region of interest" description="Disordered" evidence="2">
    <location>
        <begin position="213"/>
        <end position="238"/>
    </location>
</feature>
<dbReference type="PANTHER" id="PTHR15060">
    <property type="entry name" value="INTERLEUKIN-15 RECEPTOR SUBUNIT ALPHA"/>
    <property type="match status" value="1"/>
</dbReference>
<dbReference type="GO" id="GO:0042010">
    <property type="term" value="F:interleukin-15 receptor activity"/>
    <property type="evidence" value="ECO:0007669"/>
    <property type="project" value="InterPro"/>
</dbReference>
<dbReference type="Proteomes" id="UP001153269">
    <property type="component" value="Unassembled WGS sequence"/>
</dbReference>
<keyword evidence="3" id="KW-0472">Membrane</keyword>
<dbReference type="PANTHER" id="PTHR15060:SF0">
    <property type="entry name" value="INTERLEUKIN-15 RECEPTOR SUBUNIT ALPHA"/>
    <property type="match status" value="1"/>
</dbReference>
<reference evidence="5" key="1">
    <citation type="submission" date="2020-03" db="EMBL/GenBank/DDBJ databases">
        <authorList>
            <person name="Weist P."/>
        </authorList>
    </citation>
    <scope>NUCLEOTIDE SEQUENCE</scope>
</reference>
<gene>
    <name evidence="5" type="ORF">PLEPLA_LOCUS39628</name>
</gene>
<keyword evidence="1" id="KW-1015">Disulfide bond</keyword>
<evidence type="ECO:0000313" key="5">
    <source>
        <dbReference type="EMBL" id="CAB1451891.1"/>
    </source>
</evidence>
<dbReference type="InterPro" id="IPR035976">
    <property type="entry name" value="Sushi/SCR/CCP_sf"/>
</dbReference>
<organism evidence="5 6">
    <name type="scientific">Pleuronectes platessa</name>
    <name type="common">European plaice</name>
    <dbReference type="NCBI Taxonomy" id="8262"/>
    <lineage>
        <taxon>Eukaryota</taxon>
        <taxon>Metazoa</taxon>
        <taxon>Chordata</taxon>
        <taxon>Craniata</taxon>
        <taxon>Vertebrata</taxon>
        <taxon>Euteleostomi</taxon>
        <taxon>Actinopterygii</taxon>
        <taxon>Neopterygii</taxon>
        <taxon>Teleostei</taxon>
        <taxon>Neoteleostei</taxon>
        <taxon>Acanthomorphata</taxon>
        <taxon>Carangaria</taxon>
        <taxon>Pleuronectiformes</taxon>
        <taxon>Pleuronectoidei</taxon>
        <taxon>Pleuronectidae</taxon>
        <taxon>Pleuronectes</taxon>
    </lineage>
</organism>